<keyword evidence="5" id="KW-1185">Reference proteome</keyword>
<dbReference type="eggNOG" id="COG0287">
    <property type="taxonomic scope" value="Bacteria"/>
</dbReference>
<dbReference type="InterPro" id="IPR046825">
    <property type="entry name" value="PDH_C"/>
</dbReference>
<sequence>MTGHVAVVGLGLIGGSAAQTLVAQGWRVTGWDPDAPTRGLAREAGVEVVPTLEGLAAAGASIVVLAVPLRAVRSTVERLAPVLPESAVLTDVASVKEPVRDAVRAAGLDRRYVGAHPMAGTEHSGFAASDPELLRGARWALTVDPTTDLEAFLAVAGMVTSAFAGVVHPLADAVHDEAVALVSHVPHVVATELLNLVVGSPVSEVAQGLAAGSFRDGTRVARTTPRRTQAMVTDNAAWVSAALRLTARDLVALADTLDANGSTDAFFDRADVLRAGGAAGETRQTVEVVLDDGWQHGLAERGRQGARLVAVDAARRSVVLSEALPTPQAGSAEA</sequence>
<dbReference type="Pfam" id="PF02153">
    <property type="entry name" value="PDH_N"/>
    <property type="match status" value="1"/>
</dbReference>
<dbReference type="GO" id="GO:0008977">
    <property type="term" value="F:prephenate dehydrogenase (NAD+) activity"/>
    <property type="evidence" value="ECO:0007669"/>
    <property type="project" value="InterPro"/>
</dbReference>
<dbReference type="EMBL" id="CP001819">
    <property type="protein sequence ID" value="ACZ22507.1"/>
    <property type="molecule type" value="Genomic_DNA"/>
</dbReference>
<dbReference type="PANTHER" id="PTHR21363:SF0">
    <property type="entry name" value="PREPHENATE DEHYDROGENASE [NADP(+)]"/>
    <property type="match status" value="1"/>
</dbReference>
<accession>D1BKN0</accession>
<name>D1BKN0_SANKS</name>
<dbReference type="InterPro" id="IPR036291">
    <property type="entry name" value="NAD(P)-bd_dom_sf"/>
</dbReference>
<dbReference type="InterPro" id="IPR008927">
    <property type="entry name" value="6-PGluconate_DH-like_C_sf"/>
</dbReference>
<dbReference type="SUPFAM" id="SSF51735">
    <property type="entry name" value="NAD(P)-binding Rossmann-fold domains"/>
    <property type="match status" value="1"/>
</dbReference>
<dbReference type="KEGG" id="ske:Sked_26030"/>
<dbReference type="GO" id="GO:0070403">
    <property type="term" value="F:NAD+ binding"/>
    <property type="evidence" value="ECO:0007669"/>
    <property type="project" value="InterPro"/>
</dbReference>
<comment type="similarity">
    <text evidence="1">Belongs to the prephenate/arogenate dehydrogenase family.</text>
</comment>
<evidence type="ECO:0000259" key="3">
    <source>
        <dbReference type="PROSITE" id="PS51176"/>
    </source>
</evidence>
<evidence type="ECO:0000256" key="2">
    <source>
        <dbReference type="ARBA" id="ARBA00023002"/>
    </source>
</evidence>
<keyword evidence="2" id="KW-0560">Oxidoreductase</keyword>
<feature type="domain" description="Prephenate/arogenate dehydrogenase" evidence="3">
    <location>
        <begin position="3"/>
        <end position="288"/>
    </location>
</feature>
<evidence type="ECO:0000313" key="5">
    <source>
        <dbReference type="Proteomes" id="UP000000322"/>
    </source>
</evidence>
<gene>
    <name evidence="4" type="ordered locus">Sked_26030</name>
</gene>
<dbReference type="InterPro" id="IPR050812">
    <property type="entry name" value="Preph/Arog_dehydrog"/>
</dbReference>
<evidence type="ECO:0000313" key="4">
    <source>
        <dbReference type="EMBL" id="ACZ22507.1"/>
    </source>
</evidence>
<dbReference type="Gene3D" id="1.10.3660.10">
    <property type="entry name" value="6-phosphogluconate dehydrogenase C-terminal like domain"/>
    <property type="match status" value="1"/>
</dbReference>
<dbReference type="Pfam" id="PF20463">
    <property type="entry name" value="PDH_C"/>
    <property type="match status" value="1"/>
</dbReference>
<dbReference type="Gene3D" id="3.40.50.720">
    <property type="entry name" value="NAD(P)-binding Rossmann-like Domain"/>
    <property type="match status" value="1"/>
</dbReference>
<dbReference type="RefSeq" id="WP_012867576.1">
    <property type="nucleotide sequence ID" value="NC_013521.1"/>
</dbReference>
<dbReference type="PANTHER" id="PTHR21363">
    <property type="entry name" value="PREPHENATE DEHYDROGENASE"/>
    <property type="match status" value="1"/>
</dbReference>
<dbReference type="AlphaFoldDB" id="D1BKN0"/>
<dbReference type="InterPro" id="IPR046826">
    <property type="entry name" value="PDH_N"/>
</dbReference>
<evidence type="ECO:0000256" key="1">
    <source>
        <dbReference type="ARBA" id="ARBA00007964"/>
    </source>
</evidence>
<dbReference type="Proteomes" id="UP000000322">
    <property type="component" value="Chromosome"/>
</dbReference>
<dbReference type="InterPro" id="IPR003099">
    <property type="entry name" value="Prephen_DH"/>
</dbReference>
<dbReference type="OrthoDB" id="9802008at2"/>
<reference evidence="4 5" key="1">
    <citation type="journal article" date="2009" name="Stand. Genomic Sci.">
        <title>Complete genome sequence of Sanguibacter keddieii type strain (ST-74).</title>
        <authorList>
            <person name="Ivanova N."/>
            <person name="Sikorski J."/>
            <person name="Sims D."/>
            <person name="Brettin T."/>
            <person name="Detter J.C."/>
            <person name="Han C."/>
            <person name="Lapidus A."/>
            <person name="Copeland A."/>
            <person name="Glavina Del Rio T."/>
            <person name="Nolan M."/>
            <person name="Chen F."/>
            <person name="Lucas S."/>
            <person name="Tice H."/>
            <person name="Cheng J.F."/>
            <person name="Bruce D."/>
            <person name="Goodwin L."/>
            <person name="Pitluck S."/>
            <person name="Pati A."/>
            <person name="Mavromatis K."/>
            <person name="Chen A."/>
            <person name="Palaniappan K."/>
            <person name="D'haeseleer P."/>
            <person name="Chain P."/>
            <person name="Bristow J."/>
            <person name="Eisen J.A."/>
            <person name="Markowitz V."/>
            <person name="Hugenholtz P."/>
            <person name="Goker M."/>
            <person name="Pukall R."/>
            <person name="Klenk H.P."/>
            <person name="Kyrpides N.C."/>
        </authorList>
    </citation>
    <scope>NUCLEOTIDE SEQUENCE [LARGE SCALE GENOMIC DNA]</scope>
    <source>
        <strain evidence="5">ATCC 51767 / DSM 10542 / NCFB 3025 / ST-74</strain>
    </source>
</reference>
<dbReference type="PROSITE" id="PS51176">
    <property type="entry name" value="PDH_ADH"/>
    <property type="match status" value="1"/>
</dbReference>
<organism evidence="4 5">
    <name type="scientific">Sanguibacter keddieii (strain ATCC 51767 / DSM 10542 / NCFB 3025 / ST-74)</name>
    <dbReference type="NCBI Taxonomy" id="446469"/>
    <lineage>
        <taxon>Bacteria</taxon>
        <taxon>Bacillati</taxon>
        <taxon>Actinomycetota</taxon>
        <taxon>Actinomycetes</taxon>
        <taxon>Micrococcales</taxon>
        <taxon>Sanguibacteraceae</taxon>
        <taxon>Sanguibacter</taxon>
    </lineage>
</organism>
<dbReference type="STRING" id="446469.Sked_26030"/>
<proteinExistence type="inferred from homology"/>
<dbReference type="HOGENOM" id="CLU_055968_1_0_11"/>
<dbReference type="SUPFAM" id="SSF48179">
    <property type="entry name" value="6-phosphogluconate dehydrogenase C-terminal domain-like"/>
    <property type="match status" value="1"/>
</dbReference>
<dbReference type="GO" id="GO:0006571">
    <property type="term" value="P:tyrosine biosynthetic process"/>
    <property type="evidence" value="ECO:0007669"/>
    <property type="project" value="InterPro"/>
</dbReference>
<dbReference type="GO" id="GO:0004665">
    <property type="term" value="F:prephenate dehydrogenase (NADP+) activity"/>
    <property type="evidence" value="ECO:0007669"/>
    <property type="project" value="InterPro"/>
</dbReference>
<protein>
    <submittedName>
        <fullName evidence="4">Prephenate dehydrogenase</fullName>
    </submittedName>
</protein>